<name>A0AAW8N8W8_PSEOX</name>
<accession>A0AAW8N8W8</accession>
<protein>
    <submittedName>
        <fullName evidence="2">Uncharacterized protein</fullName>
    </submittedName>
</protein>
<dbReference type="RefSeq" id="WP_310110057.1">
    <property type="nucleotide sequence ID" value="NZ_JAVDTN010000003.1"/>
</dbReference>
<evidence type="ECO:0000313" key="2">
    <source>
        <dbReference type="EMBL" id="MDR7163129.1"/>
    </source>
</evidence>
<gene>
    <name evidence="2" type="ORF">J2X12_001142</name>
</gene>
<dbReference type="GeneID" id="97421529"/>
<dbReference type="EMBL" id="JAVDWN010000003">
    <property type="protein sequence ID" value="MDR7163129.1"/>
    <property type="molecule type" value="Genomic_DNA"/>
</dbReference>
<evidence type="ECO:0000256" key="1">
    <source>
        <dbReference type="SAM" id="MobiDB-lite"/>
    </source>
</evidence>
<feature type="region of interest" description="Disordered" evidence="1">
    <location>
        <begin position="1"/>
        <end position="24"/>
    </location>
</feature>
<organism evidence="2 3">
    <name type="scientific">Pseudarthrobacter oxydans</name>
    <name type="common">Arthrobacter oxydans</name>
    <dbReference type="NCBI Taxonomy" id="1671"/>
    <lineage>
        <taxon>Bacteria</taxon>
        <taxon>Bacillati</taxon>
        <taxon>Actinomycetota</taxon>
        <taxon>Actinomycetes</taxon>
        <taxon>Micrococcales</taxon>
        <taxon>Micrococcaceae</taxon>
        <taxon>Pseudarthrobacter</taxon>
    </lineage>
</organism>
<sequence>MARKTKLGTADALPRQATPAPHWKKLTTGDRVRVLLAPGFEAGGLVDAVTADHSAVWIDFDGGRGRTLLHCSDGVDIVLQEDAAAYAD</sequence>
<dbReference type="AlphaFoldDB" id="A0AAW8N8W8"/>
<reference evidence="2" key="1">
    <citation type="submission" date="2023-07" db="EMBL/GenBank/DDBJ databases">
        <title>Sorghum-associated microbial communities from plants grown in Nebraska, USA.</title>
        <authorList>
            <person name="Schachtman D."/>
        </authorList>
    </citation>
    <scope>NUCLEOTIDE SEQUENCE</scope>
    <source>
        <strain evidence="2">BE261</strain>
    </source>
</reference>
<proteinExistence type="predicted"/>
<comment type="caution">
    <text evidence="2">The sequence shown here is derived from an EMBL/GenBank/DDBJ whole genome shotgun (WGS) entry which is preliminary data.</text>
</comment>
<dbReference type="Proteomes" id="UP001262032">
    <property type="component" value="Unassembled WGS sequence"/>
</dbReference>
<evidence type="ECO:0000313" key="3">
    <source>
        <dbReference type="Proteomes" id="UP001262032"/>
    </source>
</evidence>